<organism evidence="1 2">
    <name type="scientific">Paraburkholderia silvatlantica</name>
    <dbReference type="NCBI Taxonomy" id="321895"/>
    <lineage>
        <taxon>Bacteria</taxon>
        <taxon>Pseudomonadati</taxon>
        <taxon>Pseudomonadota</taxon>
        <taxon>Betaproteobacteria</taxon>
        <taxon>Burkholderiales</taxon>
        <taxon>Burkholderiaceae</taxon>
        <taxon>Paraburkholderia</taxon>
    </lineage>
</organism>
<accession>A0ABR6FWX6</accession>
<dbReference type="GO" id="GO:0032259">
    <property type="term" value="P:methylation"/>
    <property type="evidence" value="ECO:0007669"/>
    <property type="project" value="UniProtKB-KW"/>
</dbReference>
<evidence type="ECO:0000313" key="2">
    <source>
        <dbReference type="Proteomes" id="UP000533533"/>
    </source>
</evidence>
<dbReference type="SUPFAM" id="SSF53335">
    <property type="entry name" value="S-adenosyl-L-methionine-dependent methyltransferases"/>
    <property type="match status" value="1"/>
</dbReference>
<keyword evidence="1" id="KW-0808">Transferase</keyword>
<protein>
    <submittedName>
        <fullName evidence="1">SAM-dependent methyltransferase</fullName>
    </submittedName>
</protein>
<dbReference type="Proteomes" id="UP000533533">
    <property type="component" value="Unassembled WGS sequence"/>
</dbReference>
<keyword evidence="2" id="KW-1185">Reference proteome</keyword>
<dbReference type="EMBL" id="JACHVZ010000022">
    <property type="protein sequence ID" value="MBB2931931.1"/>
    <property type="molecule type" value="Genomic_DNA"/>
</dbReference>
<keyword evidence="1" id="KW-0489">Methyltransferase</keyword>
<dbReference type="InterPro" id="IPR029063">
    <property type="entry name" value="SAM-dependent_MTases_sf"/>
</dbReference>
<reference evidence="1 2" key="1">
    <citation type="submission" date="2020-08" db="EMBL/GenBank/DDBJ databases">
        <title>Genomic Encyclopedia of Type Strains, Phase IV (KMG-V): Genome sequencing to study the core and pangenomes of soil and plant-associated prokaryotes.</title>
        <authorList>
            <person name="Whitman W."/>
        </authorList>
    </citation>
    <scope>NUCLEOTIDE SEQUENCE [LARGE SCALE GENOMIC DNA]</scope>
    <source>
        <strain evidence="1 2">SRMrh-85</strain>
    </source>
</reference>
<dbReference type="GO" id="GO:0008168">
    <property type="term" value="F:methyltransferase activity"/>
    <property type="evidence" value="ECO:0007669"/>
    <property type="project" value="UniProtKB-KW"/>
</dbReference>
<dbReference type="Gene3D" id="3.40.50.150">
    <property type="entry name" value="Vaccinia Virus protein VP39"/>
    <property type="match status" value="1"/>
</dbReference>
<name>A0ABR6FWX6_9BURK</name>
<dbReference type="RefSeq" id="WP_181431386.1">
    <property type="nucleotide sequence ID" value="NZ_JACHVZ010000022.1"/>
</dbReference>
<gene>
    <name evidence="1" type="ORF">FHX59_006404</name>
</gene>
<sequence length="488" mass="55218">MKFAVTIVSPPGFVHSAAFHEVAETLHYGLIALGHDSVLTTEGRLRGRRHIVLGPNLLPHHPLGLAEDAILYNLEQVQQGSQWFTPALLEVYRRYEVWDYSQQNAERLAALGVTVSAILPIGYAPELTRITHVSEPDIDVLFFGSVNPRRQATIDQMRALGLHVETLYGVYGASRDAMIGRSRLVLNLHYYEAKVLEMVRIVYLLANRCVVLSEHSSDLAEDAALADGVAFAHYDALPRMALRLVASQKERERLAANGFSLIQSRPVTTYLKAVLDQMCKDGVPEPVGEPVVTIPKKLNFGSGKSWKDDMFNVDILAERDPDLLFDFNHAFPFSQSLSTRRFGEVAIPRGHFEYILADNVLEHIPNLITAMTNCLELLAVDGILEAIVPYDLSYGAWQDPTHVRAFNERSWLYYTDWCWYVGWTDYRFDVVEQRYTVNEYGAELMQQFNDIAKVARFPRAVDAIQVKLRKRATTPAEKLNYETFIKSA</sequence>
<comment type="caution">
    <text evidence="1">The sequence shown here is derived from an EMBL/GenBank/DDBJ whole genome shotgun (WGS) entry which is preliminary data.</text>
</comment>
<evidence type="ECO:0000313" key="1">
    <source>
        <dbReference type="EMBL" id="MBB2931931.1"/>
    </source>
</evidence>
<proteinExistence type="predicted"/>